<comment type="subcellular location">
    <subcellularLocation>
        <location evidence="1">Cell envelope</location>
    </subcellularLocation>
</comment>
<evidence type="ECO:0000313" key="9">
    <source>
        <dbReference type="Proteomes" id="UP001595978"/>
    </source>
</evidence>
<dbReference type="InterPro" id="IPR036249">
    <property type="entry name" value="Thioredoxin-like_sf"/>
</dbReference>
<dbReference type="PANTHER" id="PTHR42852:SF6">
    <property type="entry name" value="THIOL:DISULFIDE INTERCHANGE PROTEIN DSBE"/>
    <property type="match status" value="1"/>
</dbReference>
<reference evidence="9" key="1">
    <citation type="journal article" date="2019" name="Int. J. Syst. Evol. Microbiol.">
        <title>The Global Catalogue of Microorganisms (GCM) 10K type strain sequencing project: providing services to taxonomists for standard genome sequencing and annotation.</title>
        <authorList>
            <consortium name="The Broad Institute Genomics Platform"/>
            <consortium name="The Broad Institute Genome Sequencing Center for Infectious Disease"/>
            <person name="Wu L."/>
            <person name="Ma J."/>
        </authorList>
    </citation>
    <scope>NUCLEOTIDE SEQUENCE [LARGE SCALE GENOMIC DNA]</scope>
    <source>
        <strain evidence="9">CCUG 56331</strain>
    </source>
</reference>
<dbReference type="Gene3D" id="3.40.30.10">
    <property type="entry name" value="Glutaredoxin"/>
    <property type="match status" value="1"/>
</dbReference>
<dbReference type="PROSITE" id="PS00194">
    <property type="entry name" value="THIOREDOXIN_1"/>
    <property type="match status" value="1"/>
</dbReference>
<dbReference type="InterPro" id="IPR013766">
    <property type="entry name" value="Thioredoxin_domain"/>
</dbReference>
<dbReference type="SUPFAM" id="SSF52833">
    <property type="entry name" value="Thioredoxin-like"/>
    <property type="match status" value="1"/>
</dbReference>
<sequence length="176" mass="19800">MAKSIKSGLKKSGYLIPLVLISYFVYIHFFHDAENNQTKGAAIAPEFTLKDLDGNIHSLSDYSGSGVVVNFWATYCPPCQKEMPTIEKAYQEFQDQGIEVLAINVGEPALFVHSFISKNNVSFPILLDRDEQVSKTYGVLNLPITLFIKDGEIMEEINGELTEQTLRDNMEKMITK</sequence>
<accession>A0ABW0RAS7</accession>
<evidence type="ECO:0000256" key="6">
    <source>
        <dbReference type="SAM" id="Phobius"/>
    </source>
</evidence>
<dbReference type="NCBIfam" id="NF002854">
    <property type="entry name" value="PRK03147.1"/>
    <property type="match status" value="1"/>
</dbReference>
<feature type="transmembrane region" description="Helical" evidence="6">
    <location>
        <begin position="12"/>
        <end position="30"/>
    </location>
</feature>
<protein>
    <submittedName>
        <fullName evidence="8">Thiol-disulfide oxidoreductase ResA</fullName>
    </submittedName>
</protein>
<dbReference type="Pfam" id="PF00578">
    <property type="entry name" value="AhpC-TSA"/>
    <property type="match status" value="1"/>
</dbReference>
<evidence type="ECO:0000256" key="4">
    <source>
        <dbReference type="ARBA" id="ARBA00023157"/>
    </source>
</evidence>
<keyword evidence="4" id="KW-1015">Disulfide bond</keyword>
<dbReference type="PANTHER" id="PTHR42852">
    <property type="entry name" value="THIOL:DISULFIDE INTERCHANGE PROTEIN DSBE"/>
    <property type="match status" value="1"/>
</dbReference>
<dbReference type="Proteomes" id="UP001595978">
    <property type="component" value="Unassembled WGS sequence"/>
</dbReference>
<keyword evidence="3" id="KW-0735">Signal-anchor</keyword>
<dbReference type="PROSITE" id="PS51352">
    <property type="entry name" value="THIOREDOXIN_2"/>
    <property type="match status" value="1"/>
</dbReference>
<dbReference type="InterPro" id="IPR050553">
    <property type="entry name" value="Thioredoxin_ResA/DsbE_sf"/>
</dbReference>
<dbReference type="CDD" id="cd02966">
    <property type="entry name" value="TlpA_like_family"/>
    <property type="match status" value="1"/>
</dbReference>
<keyword evidence="6" id="KW-0812">Transmembrane</keyword>
<name>A0ABW0RAS7_9BACL</name>
<keyword evidence="5" id="KW-0676">Redox-active center</keyword>
<evidence type="ECO:0000256" key="5">
    <source>
        <dbReference type="ARBA" id="ARBA00023284"/>
    </source>
</evidence>
<dbReference type="InterPro" id="IPR017937">
    <property type="entry name" value="Thioredoxin_CS"/>
</dbReference>
<keyword evidence="6" id="KW-1133">Transmembrane helix</keyword>
<evidence type="ECO:0000259" key="7">
    <source>
        <dbReference type="PROSITE" id="PS51352"/>
    </source>
</evidence>
<organism evidence="8 9">
    <name type="scientific">Ureibacillus suwonensis</name>
    <dbReference type="NCBI Taxonomy" id="313007"/>
    <lineage>
        <taxon>Bacteria</taxon>
        <taxon>Bacillati</taxon>
        <taxon>Bacillota</taxon>
        <taxon>Bacilli</taxon>
        <taxon>Bacillales</taxon>
        <taxon>Caryophanaceae</taxon>
        <taxon>Ureibacillus</taxon>
    </lineage>
</organism>
<dbReference type="InterPro" id="IPR000866">
    <property type="entry name" value="AhpC/TSA"/>
</dbReference>
<keyword evidence="9" id="KW-1185">Reference proteome</keyword>
<comment type="caution">
    <text evidence="8">The sequence shown here is derived from an EMBL/GenBank/DDBJ whole genome shotgun (WGS) entry which is preliminary data.</text>
</comment>
<evidence type="ECO:0000313" key="8">
    <source>
        <dbReference type="EMBL" id="MFC5541874.1"/>
    </source>
</evidence>
<feature type="domain" description="Thioredoxin" evidence="7">
    <location>
        <begin position="38"/>
        <end position="175"/>
    </location>
</feature>
<evidence type="ECO:0000256" key="3">
    <source>
        <dbReference type="ARBA" id="ARBA00022968"/>
    </source>
</evidence>
<dbReference type="EMBL" id="JBHSNQ010000075">
    <property type="protein sequence ID" value="MFC5541874.1"/>
    <property type="molecule type" value="Genomic_DNA"/>
</dbReference>
<gene>
    <name evidence="8" type="primary">resA</name>
    <name evidence="8" type="ORF">ACFPOH_08870</name>
</gene>
<proteinExistence type="predicted"/>
<dbReference type="RefSeq" id="WP_342468804.1">
    <property type="nucleotide sequence ID" value="NZ_JBHSNQ010000075.1"/>
</dbReference>
<keyword evidence="6" id="KW-0472">Membrane</keyword>
<keyword evidence="2" id="KW-0201">Cytochrome c-type biogenesis</keyword>
<evidence type="ECO:0000256" key="1">
    <source>
        <dbReference type="ARBA" id="ARBA00004196"/>
    </source>
</evidence>
<evidence type="ECO:0000256" key="2">
    <source>
        <dbReference type="ARBA" id="ARBA00022748"/>
    </source>
</evidence>